<feature type="domain" description="Luciferase-like" evidence="5">
    <location>
        <begin position="1"/>
        <end position="185"/>
    </location>
</feature>
<dbReference type="Proteomes" id="UP000321685">
    <property type="component" value="Unassembled WGS sequence"/>
</dbReference>
<keyword evidence="3" id="KW-0560">Oxidoreductase</keyword>
<evidence type="ECO:0000256" key="1">
    <source>
        <dbReference type="ARBA" id="ARBA00022630"/>
    </source>
</evidence>
<gene>
    <name evidence="6" type="primary">hmd</name>
    <name evidence="6" type="ORF">PSU4_52720</name>
</gene>
<comment type="caution">
    <text evidence="6">The sequence shown here is derived from an EMBL/GenBank/DDBJ whole genome shotgun (WGS) entry which is preliminary data.</text>
</comment>
<sequence>MEFGVLMMDAVTSRAQWRDRVRRMEDDGVSTLQVSDHFDRSPVSPLLALAAAAQVTSRIRLGTLVLNNDFRQPAVLAKEIASLSVLCDGRLEIGVGAGWMDDDYEVSGIVREPAGRRIDRLGGTLELLRALSDGGPVDLDAPGVAVRDLRNVPATATTPRLFVGGGGRRVLTLAGRTADVVGINFDVREGKLGTHATASASTDATDEKVGWVRAAAGGREPLLHLVAYWSEVTEDPQAAAARRIAALGLDLSPDQLLASPHALIGPKGMVLERLAELRERWGFGYVSFYEQDLPSMLPVLDRLA</sequence>
<proteinExistence type="predicted"/>
<dbReference type="Pfam" id="PF00296">
    <property type="entry name" value="Bac_luciferase"/>
    <property type="match status" value="1"/>
</dbReference>
<dbReference type="Gene3D" id="3.20.20.30">
    <property type="entry name" value="Luciferase-like domain"/>
    <property type="match status" value="1"/>
</dbReference>
<evidence type="ECO:0000256" key="4">
    <source>
        <dbReference type="ARBA" id="ARBA00023033"/>
    </source>
</evidence>
<dbReference type="PANTHER" id="PTHR42847:SF4">
    <property type="entry name" value="ALKANESULFONATE MONOOXYGENASE-RELATED"/>
    <property type="match status" value="1"/>
</dbReference>
<keyword evidence="4" id="KW-0503">Monooxygenase</keyword>
<dbReference type="InterPro" id="IPR011251">
    <property type="entry name" value="Luciferase-like_dom"/>
</dbReference>
<dbReference type="NCBIfam" id="TIGR03621">
    <property type="entry name" value="F420_MSMEG_2516"/>
    <property type="match status" value="1"/>
</dbReference>
<keyword evidence="7" id="KW-1185">Reference proteome</keyword>
<keyword evidence="2" id="KW-0288">FMN</keyword>
<accession>A0A511DTB8</accession>
<dbReference type="InterPro" id="IPR036661">
    <property type="entry name" value="Luciferase-like_sf"/>
</dbReference>
<organism evidence="6 7">
    <name type="scientific">Pseudonocardia sulfidoxydans NBRC 16205</name>
    <dbReference type="NCBI Taxonomy" id="1223511"/>
    <lineage>
        <taxon>Bacteria</taxon>
        <taxon>Bacillati</taxon>
        <taxon>Actinomycetota</taxon>
        <taxon>Actinomycetes</taxon>
        <taxon>Pseudonocardiales</taxon>
        <taxon>Pseudonocardiaceae</taxon>
        <taxon>Pseudonocardia</taxon>
    </lineage>
</organism>
<evidence type="ECO:0000259" key="5">
    <source>
        <dbReference type="Pfam" id="PF00296"/>
    </source>
</evidence>
<dbReference type="GO" id="GO:0008726">
    <property type="term" value="F:alkanesulfonate monooxygenase activity"/>
    <property type="evidence" value="ECO:0007669"/>
    <property type="project" value="TreeGrafter"/>
</dbReference>
<dbReference type="OrthoDB" id="4288123at2"/>
<evidence type="ECO:0000256" key="2">
    <source>
        <dbReference type="ARBA" id="ARBA00022643"/>
    </source>
</evidence>
<keyword evidence="1" id="KW-0285">Flavoprotein</keyword>
<dbReference type="AlphaFoldDB" id="A0A511DTB8"/>
<reference evidence="6 7" key="1">
    <citation type="submission" date="2019-07" db="EMBL/GenBank/DDBJ databases">
        <title>Whole genome shotgun sequence of Pseudonocardia sulfidoxydans NBRC 16205.</title>
        <authorList>
            <person name="Hosoyama A."/>
            <person name="Uohara A."/>
            <person name="Ohji S."/>
            <person name="Ichikawa N."/>
        </authorList>
    </citation>
    <scope>NUCLEOTIDE SEQUENCE [LARGE SCALE GENOMIC DNA]</scope>
    <source>
        <strain evidence="6 7">NBRC 16205</strain>
    </source>
</reference>
<dbReference type="SUPFAM" id="SSF51679">
    <property type="entry name" value="Bacterial luciferase-like"/>
    <property type="match status" value="1"/>
</dbReference>
<evidence type="ECO:0000313" key="6">
    <source>
        <dbReference type="EMBL" id="GEL26318.1"/>
    </source>
</evidence>
<evidence type="ECO:0000256" key="3">
    <source>
        <dbReference type="ARBA" id="ARBA00023002"/>
    </source>
</evidence>
<protein>
    <submittedName>
        <fullName evidence="6">LLM class F420-dependent oxidoreductase</fullName>
    </submittedName>
</protein>
<evidence type="ECO:0000313" key="7">
    <source>
        <dbReference type="Proteomes" id="UP000321685"/>
    </source>
</evidence>
<dbReference type="CDD" id="cd01097">
    <property type="entry name" value="Tetrahydromethanopterin_reductase"/>
    <property type="match status" value="1"/>
</dbReference>
<dbReference type="PANTHER" id="PTHR42847">
    <property type="entry name" value="ALKANESULFONATE MONOOXYGENASE"/>
    <property type="match status" value="1"/>
</dbReference>
<name>A0A511DTB8_9PSEU</name>
<dbReference type="InterPro" id="IPR019923">
    <property type="entry name" value="Lucif-like_OxRdtase_MSMEG_2516"/>
</dbReference>
<dbReference type="RefSeq" id="WP_147114107.1">
    <property type="nucleotide sequence ID" value="NZ_BJVJ01000084.1"/>
</dbReference>
<dbReference type="InterPro" id="IPR050172">
    <property type="entry name" value="SsuD_RutA_monooxygenase"/>
</dbReference>
<dbReference type="GO" id="GO:0046306">
    <property type="term" value="P:alkanesulfonate catabolic process"/>
    <property type="evidence" value="ECO:0007669"/>
    <property type="project" value="TreeGrafter"/>
</dbReference>
<dbReference type="EMBL" id="BJVJ01000084">
    <property type="protein sequence ID" value="GEL26318.1"/>
    <property type="molecule type" value="Genomic_DNA"/>
</dbReference>